<organism evidence="1 2">
    <name type="scientific">Acanthoscelides obtectus</name>
    <name type="common">Bean weevil</name>
    <name type="synonym">Bruchus obtectus</name>
    <dbReference type="NCBI Taxonomy" id="200917"/>
    <lineage>
        <taxon>Eukaryota</taxon>
        <taxon>Metazoa</taxon>
        <taxon>Ecdysozoa</taxon>
        <taxon>Arthropoda</taxon>
        <taxon>Hexapoda</taxon>
        <taxon>Insecta</taxon>
        <taxon>Pterygota</taxon>
        <taxon>Neoptera</taxon>
        <taxon>Endopterygota</taxon>
        <taxon>Coleoptera</taxon>
        <taxon>Polyphaga</taxon>
        <taxon>Cucujiformia</taxon>
        <taxon>Chrysomeloidea</taxon>
        <taxon>Chrysomelidae</taxon>
        <taxon>Bruchinae</taxon>
        <taxon>Bruchini</taxon>
        <taxon>Acanthoscelides</taxon>
    </lineage>
</organism>
<comment type="caution">
    <text evidence="1">The sequence shown here is derived from an EMBL/GenBank/DDBJ whole genome shotgun (WGS) entry which is preliminary data.</text>
</comment>
<keyword evidence="2" id="KW-1185">Reference proteome</keyword>
<name>A0A9P0MGA3_ACAOB</name>
<sequence length="118" mass="13658">MISDIKAFMKNLEFLEQNLIYGDTRHFPVLSESPLKPFDSNYHVEIVSSLKDSFKNRFKAFKEIAVVARFVVSPFMEKYIQLFATSVTQNFSEDIAATEMEVSFSFHKKTCKLVLFIA</sequence>
<dbReference type="OrthoDB" id="6611647at2759"/>
<gene>
    <name evidence="1" type="ORF">ACAOBT_LOCUS35006</name>
</gene>
<dbReference type="AlphaFoldDB" id="A0A9P0MGA3"/>
<evidence type="ECO:0000313" key="2">
    <source>
        <dbReference type="Proteomes" id="UP001152888"/>
    </source>
</evidence>
<protein>
    <submittedName>
        <fullName evidence="1">Uncharacterized protein</fullName>
    </submittedName>
</protein>
<accession>A0A9P0MGA3</accession>
<dbReference type="Proteomes" id="UP001152888">
    <property type="component" value="Unassembled WGS sequence"/>
</dbReference>
<reference evidence="1" key="1">
    <citation type="submission" date="2022-03" db="EMBL/GenBank/DDBJ databases">
        <authorList>
            <person name="Sayadi A."/>
        </authorList>
    </citation>
    <scope>NUCLEOTIDE SEQUENCE</scope>
</reference>
<evidence type="ECO:0000313" key="1">
    <source>
        <dbReference type="EMBL" id="CAH2015874.1"/>
    </source>
</evidence>
<dbReference type="EMBL" id="CAKOFQ010008765">
    <property type="protein sequence ID" value="CAH2015874.1"/>
    <property type="molecule type" value="Genomic_DNA"/>
</dbReference>
<proteinExistence type="predicted"/>